<dbReference type="PANTHER" id="PTHR38011">
    <property type="entry name" value="DIHYDROFOLATE REDUCTASE FAMILY PROTEIN (AFU_ORTHOLOGUE AFUA_8G06820)"/>
    <property type="match status" value="1"/>
</dbReference>
<evidence type="ECO:0000259" key="1">
    <source>
        <dbReference type="Pfam" id="PF01872"/>
    </source>
</evidence>
<dbReference type="InterPro" id="IPR002734">
    <property type="entry name" value="RibDG_C"/>
</dbReference>
<dbReference type="SUPFAM" id="SSF53597">
    <property type="entry name" value="Dihydrofolate reductase-like"/>
    <property type="match status" value="1"/>
</dbReference>
<protein>
    <submittedName>
        <fullName evidence="2">Dihydrofolate reductase</fullName>
    </submittedName>
</protein>
<dbReference type="InterPro" id="IPR024072">
    <property type="entry name" value="DHFR-like_dom_sf"/>
</dbReference>
<name>A0A4Q0T5X4_9BACT</name>
<dbReference type="EMBL" id="RDSM01000001">
    <property type="protein sequence ID" value="RXH58817.1"/>
    <property type="molecule type" value="Genomic_DNA"/>
</dbReference>
<dbReference type="GO" id="GO:0008703">
    <property type="term" value="F:5-amino-6-(5-phosphoribosylamino)uracil reductase activity"/>
    <property type="evidence" value="ECO:0007669"/>
    <property type="project" value="InterPro"/>
</dbReference>
<reference evidence="3" key="2">
    <citation type="submission" date="2019-02" db="EMBL/GenBank/DDBJ databases">
        <title>Granulicella sibirica sp. nov., a psychrotolerant acidobacterium isolated from an organic soil layer in forested tundra, West Siberia.</title>
        <authorList>
            <person name="Oshkin I.Y."/>
            <person name="Kulichevskaya I.S."/>
            <person name="Rijpstra W.I.C."/>
            <person name="Sinninghe Damste J.S."/>
            <person name="Rakitin A.L."/>
            <person name="Ravin N.V."/>
            <person name="Dedysh S.N."/>
        </authorList>
    </citation>
    <scope>NUCLEOTIDE SEQUENCE [LARGE SCALE GENOMIC DNA]</scope>
    <source>
        <strain evidence="3">AF10</strain>
    </source>
</reference>
<evidence type="ECO:0000313" key="2">
    <source>
        <dbReference type="EMBL" id="RXH58817.1"/>
    </source>
</evidence>
<proteinExistence type="predicted"/>
<feature type="domain" description="Bacterial bifunctional deaminase-reductase C-terminal" evidence="1">
    <location>
        <begin position="6"/>
        <end position="165"/>
    </location>
</feature>
<dbReference type="Gene3D" id="3.40.430.10">
    <property type="entry name" value="Dihydrofolate Reductase, subunit A"/>
    <property type="match status" value="1"/>
</dbReference>
<dbReference type="OrthoDB" id="195113at2"/>
<dbReference type="InterPro" id="IPR050765">
    <property type="entry name" value="Riboflavin_Biosynth_HTPR"/>
</dbReference>
<dbReference type="PANTHER" id="PTHR38011:SF11">
    <property type="entry name" value="2,5-DIAMINO-6-RIBOSYLAMINO-4(3H)-PYRIMIDINONE 5'-PHOSPHATE REDUCTASE"/>
    <property type="match status" value="1"/>
</dbReference>
<keyword evidence="3" id="KW-1185">Reference proteome</keyword>
<comment type="caution">
    <text evidence="2">The sequence shown here is derived from an EMBL/GenBank/DDBJ whole genome shotgun (WGS) entry which is preliminary data.</text>
</comment>
<dbReference type="Proteomes" id="UP000289437">
    <property type="component" value="Unassembled WGS sequence"/>
</dbReference>
<accession>A0A4Q0T5X4</accession>
<dbReference type="Pfam" id="PF01872">
    <property type="entry name" value="RibD_C"/>
    <property type="match status" value="1"/>
</dbReference>
<sequence>MRSVKYFGANSLDGFISRADGSVDWLFMDQDYGMSRFFASVDTAIMGRKTYDTMQQMSPGQTFFPGIKHYVLSRSQQPGQHGAFTFLSGDPVEWLAELRSRPGKDIWLVGGGELLREFLQHHLLDEIVLTIHPRLLGSGVPLFPEPYPETELELDHCDHFSTGLVQVFYRVKH</sequence>
<gene>
    <name evidence="2" type="ORF">GRAN_2127</name>
</gene>
<organism evidence="2 3">
    <name type="scientific">Granulicella sibirica</name>
    <dbReference type="NCBI Taxonomy" id="2479048"/>
    <lineage>
        <taxon>Bacteria</taxon>
        <taxon>Pseudomonadati</taxon>
        <taxon>Acidobacteriota</taxon>
        <taxon>Terriglobia</taxon>
        <taxon>Terriglobales</taxon>
        <taxon>Acidobacteriaceae</taxon>
        <taxon>Granulicella</taxon>
    </lineage>
</organism>
<dbReference type="GO" id="GO:0009231">
    <property type="term" value="P:riboflavin biosynthetic process"/>
    <property type="evidence" value="ECO:0007669"/>
    <property type="project" value="InterPro"/>
</dbReference>
<evidence type="ECO:0000313" key="3">
    <source>
        <dbReference type="Proteomes" id="UP000289437"/>
    </source>
</evidence>
<dbReference type="RefSeq" id="WP_128912742.1">
    <property type="nucleotide sequence ID" value="NZ_RDSM01000001.1"/>
</dbReference>
<dbReference type="AlphaFoldDB" id="A0A4Q0T5X4"/>
<reference evidence="2 3" key="1">
    <citation type="submission" date="2018-11" db="EMBL/GenBank/DDBJ databases">
        <authorList>
            <person name="Mardanov A.V."/>
            <person name="Ravin N.V."/>
            <person name="Dedysh S.N."/>
        </authorList>
    </citation>
    <scope>NUCLEOTIDE SEQUENCE [LARGE SCALE GENOMIC DNA]</scope>
    <source>
        <strain evidence="2 3">AF10</strain>
    </source>
</reference>